<dbReference type="Proteomes" id="UP000188268">
    <property type="component" value="Unassembled WGS sequence"/>
</dbReference>
<proteinExistence type="predicted"/>
<evidence type="ECO:0000313" key="1">
    <source>
        <dbReference type="EMBL" id="OMO69986.1"/>
    </source>
</evidence>
<accession>A0A1R3HI03</accession>
<sequence length="40" mass="4615">MGKHAGFFLQSARADLITMCKKNFSRGERNHEELFAKTED</sequence>
<keyword evidence="2" id="KW-1185">Reference proteome</keyword>
<comment type="caution">
    <text evidence="1">The sequence shown here is derived from an EMBL/GenBank/DDBJ whole genome shotgun (WGS) entry which is preliminary data.</text>
</comment>
<gene>
    <name evidence="1" type="ORF">CCACVL1_19166</name>
</gene>
<evidence type="ECO:0000313" key="2">
    <source>
        <dbReference type="Proteomes" id="UP000188268"/>
    </source>
</evidence>
<organism evidence="1 2">
    <name type="scientific">Corchorus capsularis</name>
    <name type="common">Jute</name>
    <dbReference type="NCBI Taxonomy" id="210143"/>
    <lineage>
        <taxon>Eukaryota</taxon>
        <taxon>Viridiplantae</taxon>
        <taxon>Streptophyta</taxon>
        <taxon>Embryophyta</taxon>
        <taxon>Tracheophyta</taxon>
        <taxon>Spermatophyta</taxon>
        <taxon>Magnoliopsida</taxon>
        <taxon>eudicotyledons</taxon>
        <taxon>Gunneridae</taxon>
        <taxon>Pentapetalae</taxon>
        <taxon>rosids</taxon>
        <taxon>malvids</taxon>
        <taxon>Malvales</taxon>
        <taxon>Malvaceae</taxon>
        <taxon>Grewioideae</taxon>
        <taxon>Apeibeae</taxon>
        <taxon>Corchorus</taxon>
    </lineage>
</organism>
<dbReference type="AlphaFoldDB" id="A0A1R3HI03"/>
<dbReference type="EMBL" id="AWWV01011892">
    <property type="protein sequence ID" value="OMO69986.1"/>
    <property type="molecule type" value="Genomic_DNA"/>
</dbReference>
<name>A0A1R3HI03_COCAP</name>
<reference evidence="1 2" key="1">
    <citation type="submission" date="2013-09" db="EMBL/GenBank/DDBJ databases">
        <title>Corchorus capsularis genome sequencing.</title>
        <authorList>
            <person name="Alam M."/>
            <person name="Haque M.S."/>
            <person name="Islam M.S."/>
            <person name="Emdad E.M."/>
            <person name="Islam M.M."/>
            <person name="Ahmed B."/>
            <person name="Halim A."/>
            <person name="Hossen Q.M.M."/>
            <person name="Hossain M.Z."/>
            <person name="Ahmed R."/>
            <person name="Khan M.M."/>
            <person name="Islam R."/>
            <person name="Rashid M.M."/>
            <person name="Khan S.A."/>
            <person name="Rahman M.S."/>
            <person name="Alam M."/>
        </authorList>
    </citation>
    <scope>NUCLEOTIDE SEQUENCE [LARGE SCALE GENOMIC DNA]</scope>
    <source>
        <strain evidence="2">cv. CVL-1</strain>
        <tissue evidence="1">Whole seedling</tissue>
    </source>
</reference>
<protein>
    <submittedName>
        <fullName evidence="1">Uncharacterized protein</fullName>
    </submittedName>
</protein>
<dbReference type="Gramene" id="OMO69986">
    <property type="protein sequence ID" value="OMO69986"/>
    <property type="gene ID" value="CCACVL1_19166"/>
</dbReference>